<dbReference type="EMBL" id="UZAH01032305">
    <property type="protein sequence ID" value="VDP20988.1"/>
    <property type="molecule type" value="Genomic_DNA"/>
</dbReference>
<keyword evidence="3" id="KW-1185">Reference proteome</keyword>
<organism evidence="3 4">
    <name type="scientific">Heligmosomoides polygyrus</name>
    <name type="common">Parasitic roundworm</name>
    <dbReference type="NCBI Taxonomy" id="6339"/>
    <lineage>
        <taxon>Eukaryota</taxon>
        <taxon>Metazoa</taxon>
        <taxon>Ecdysozoa</taxon>
        <taxon>Nematoda</taxon>
        <taxon>Chromadorea</taxon>
        <taxon>Rhabditida</taxon>
        <taxon>Rhabditina</taxon>
        <taxon>Rhabditomorpha</taxon>
        <taxon>Strongyloidea</taxon>
        <taxon>Heligmosomidae</taxon>
        <taxon>Heligmosomoides</taxon>
    </lineage>
</organism>
<evidence type="ECO:0000256" key="1">
    <source>
        <dbReference type="SAM" id="MobiDB-lite"/>
    </source>
</evidence>
<reference evidence="2 3" key="1">
    <citation type="submission" date="2018-11" db="EMBL/GenBank/DDBJ databases">
        <authorList>
            <consortium name="Pathogen Informatics"/>
        </authorList>
    </citation>
    <scope>NUCLEOTIDE SEQUENCE [LARGE SCALE GENOMIC DNA]</scope>
</reference>
<evidence type="ECO:0000313" key="2">
    <source>
        <dbReference type="EMBL" id="VDP20988.1"/>
    </source>
</evidence>
<dbReference type="WBParaSite" id="HPBE_0002061401-mRNA-1">
    <property type="protein sequence ID" value="HPBE_0002061401-mRNA-1"/>
    <property type="gene ID" value="HPBE_0002061401"/>
</dbReference>
<sequence>MNMHEILQYPVENAAEVAASYDLEEANSTVVVSTSTTSESAPVDELSTEASMSSPNVTESTTAEAKDGQPFKEVTPPLNPAGMLVARSVGVEQQLAEKDEQSEVKGNDQESGEFSSPAAGSPTTIAVGPMEVTVGSSSDNGEKPTHPAQASAEKEFQKFQASVDSSVEALPSYAYDAKPDYKFRDEAPKPPQLDDSTEPLLIPSPYYMSSVVGNAPLYERIRQLFGIQNMAPAAPSSNFQPTRTEKLDNTPVYADYAGIEKLLVQMALNKVPKDRDIVRVFY</sequence>
<evidence type="ECO:0000313" key="4">
    <source>
        <dbReference type="WBParaSite" id="HPBE_0002061401-mRNA-1"/>
    </source>
</evidence>
<feature type="compositionally biased region" description="Basic and acidic residues" evidence="1">
    <location>
        <begin position="95"/>
        <end position="108"/>
    </location>
</feature>
<gene>
    <name evidence="2" type="ORF">HPBE_LOCUS20613</name>
</gene>
<dbReference type="Proteomes" id="UP000050761">
    <property type="component" value="Unassembled WGS sequence"/>
</dbReference>
<proteinExistence type="predicted"/>
<accession>A0A3P8CJ29</accession>
<feature type="region of interest" description="Disordered" evidence="1">
    <location>
        <begin position="30"/>
        <end position="159"/>
    </location>
</feature>
<accession>A0A183GE77</accession>
<dbReference type="AlphaFoldDB" id="A0A183GE77"/>
<dbReference type="OrthoDB" id="5832691at2759"/>
<reference evidence="4" key="2">
    <citation type="submission" date="2019-09" db="UniProtKB">
        <authorList>
            <consortium name="WormBaseParasite"/>
        </authorList>
    </citation>
    <scope>IDENTIFICATION</scope>
</reference>
<protein>
    <submittedName>
        <fullName evidence="4">SWI/SNF complex subunit SWI3B</fullName>
    </submittedName>
</protein>
<name>A0A183GE77_HELPZ</name>
<feature type="compositionally biased region" description="Polar residues" evidence="1">
    <location>
        <begin position="48"/>
        <end position="63"/>
    </location>
</feature>
<evidence type="ECO:0000313" key="3">
    <source>
        <dbReference type="Proteomes" id="UP000050761"/>
    </source>
</evidence>